<dbReference type="Pfam" id="PF13671">
    <property type="entry name" value="AAA_33"/>
    <property type="match status" value="1"/>
</dbReference>
<evidence type="ECO:0000313" key="1">
    <source>
        <dbReference type="EMBL" id="GIG11611.1"/>
    </source>
</evidence>
<evidence type="ECO:0000313" key="2">
    <source>
        <dbReference type="Proteomes" id="UP000630887"/>
    </source>
</evidence>
<dbReference type="PANTHER" id="PTHR12083:SF9">
    <property type="entry name" value="BIFUNCTIONAL POLYNUCLEOTIDE PHOSPHATASE_KINASE"/>
    <property type="match status" value="1"/>
</dbReference>
<dbReference type="GO" id="GO:0046403">
    <property type="term" value="F:polynucleotide 3'-phosphatase activity"/>
    <property type="evidence" value="ECO:0007669"/>
    <property type="project" value="TreeGrafter"/>
</dbReference>
<proteinExistence type="predicted"/>
<keyword evidence="2" id="KW-1185">Reference proteome</keyword>
<dbReference type="AlphaFoldDB" id="A0A8J3PBQ3"/>
<comment type="caution">
    <text evidence="1">The sequence shown here is derived from an EMBL/GenBank/DDBJ whole genome shotgun (WGS) entry which is preliminary data.</text>
</comment>
<sequence length="169" mass="18187">MAPGPGAIQPGAAEMPVEVAVLIGLQASGKSTFCRTVLADGRAVVSKDDFRNARNRQHRQMRLVNEALAAGRSVVVDNTNPSPEQWQPLVEAAREHGASVVGYWFPPDPAGSAARNAVRDDRTRVPDAGLRAVLRELRRPSRADGFDRLCAVSFDGAGGFRVEVLEEES</sequence>
<dbReference type="PANTHER" id="PTHR12083">
    <property type="entry name" value="BIFUNCTIONAL POLYNUCLEOTIDE PHOSPHATASE/KINASE"/>
    <property type="match status" value="1"/>
</dbReference>
<dbReference type="Gene3D" id="3.40.50.300">
    <property type="entry name" value="P-loop containing nucleotide triphosphate hydrolases"/>
    <property type="match status" value="1"/>
</dbReference>
<gene>
    <name evidence="1" type="ORF">Cco03nite_83110</name>
</gene>
<dbReference type="GO" id="GO:0046404">
    <property type="term" value="F:ATP-dependent polydeoxyribonucleotide 5'-hydroxyl-kinase activity"/>
    <property type="evidence" value="ECO:0007669"/>
    <property type="project" value="TreeGrafter"/>
</dbReference>
<organism evidence="1 2">
    <name type="scientific">Catellatospora coxensis</name>
    <dbReference type="NCBI Taxonomy" id="310354"/>
    <lineage>
        <taxon>Bacteria</taxon>
        <taxon>Bacillati</taxon>
        <taxon>Actinomycetota</taxon>
        <taxon>Actinomycetes</taxon>
        <taxon>Micromonosporales</taxon>
        <taxon>Micromonosporaceae</taxon>
        <taxon>Catellatospora</taxon>
    </lineage>
</organism>
<reference evidence="1 2" key="1">
    <citation type="submission" date="2021-01" db="EMBL/GenBank/DDBJ databases">
        <title>Whole genome shotgun sequence of Catellatospora coxensis NBRC 107359.</title>
        <authorList>
            <person name="Komaki H."/>
            <person name="Tamura T."/>
        </authorList>
    </citation>
    <scope>NUCLEOTIDE SEQUENCE [LARGE SCALE GENOMIC DNA]</scope>
    <source>
        <strain evidence="1 2">NBRC 107359</strain>
    </source>
</reference>
<dbReference type="Proteomes" id="UP000630887">
    <property type="component" value="Unassembled WGS sequence"/>
</dbReference>
<dbReference type="InterPro" id="IPR027417">
    <property type="entry name" value="P-loop_NTPase"/>
</dbReference>
<dbReference type="GO" id="GO:0003690">
    <property type="term" value="F:double-stranded DNA binding"/>
    <property type="evidence" value="ECO:0007669"/>
    <property type="project" value="TreeGrafter"/>
</dbReference>
<accession>A0A8J3PBQ3</accession>
<evidence type="ECO:0008006" key="3">
    <source>
        <dbReference type="Google" id="ProtNLM"/>
    </source>
</evidence>
<dbReference type="EMBL" id="BONI01000160">
    <property type="protein sequence ID" value="GIG11611.1"/>
    <property type="molecule type" value="Genomic_DNA"/>
</dbReference>
<protein>
    <recommendedName>
        <fullName evidence="3">Kinase</fullName>
    </recommendedName>
</protein>
<dbReference type="SUPFAM" id="SSF52540">
    <property type="entry name" value="P-loop containing nucleoside triphosphate hydrolases"/>
    <property type="match status" value="1"/>
</dbReference>
<name>A0A8J3PBQ3_9ACTN</name>
<dbReference type="GO" id="GO:0006281">
    <property type="term" value="P:DNA repair"/>
    <property type="evidence" value="ECO:0007669"/>
    <property type="project" value="TreeGrafter"/>
</dbReference>